<evidence type="ECO:0000313" key="3">
    <source>
        <dbReference type="Proteomes" id="UP000729402"/>
    </source>
</evidence>
<comment type="caution">
    <text evidence="2">The sequence shown here is derived from an EMBL/GenBank/DDBJ whole genome shotgun (WGS) entry which is preliminary data.</text>
</comment>
<feature type="chain" id="PRO_5035177428" description="Secreted protein" evidence="1">
    <location>
        <begin position="24"/>
        <end position="70"/>
    </location>
</feature>
<evidence type="ECO:0000256" key="1">
    <source>
        <dbReference type="SAM" id="SignalP"/>
    </source>
</evidence>
<evidence type="ECO:0000313" key="2">
    <source>
        <dbReference type="EMBL" id="KAG8043205.1"/>
    </source>
</evidence>
<proteinExistence type="predicted"/>
<keyword evidence="3" id="KW-1185">Reference proteome</keyword>
<dbReference type="EMBL" id="JAAALK010001097">
    <property type="protein sequence ID" value="KAG8043205.1"/>
    <property type="molecule type" value="Genomic_DNA"/>
</dbReference>
<name>A0A8J5QUP9_ZIZPA</name>
<organism evidence="2 3">
    <name type="scientific">Zizania palustris</name>
    <name type="common">Northern wild rice</name>
    <dbReference type="NCBI Taxonomy" id="103762"/>
    <lineage>
        <taxon>Eukaryota</taxon>
        <taxon>Viridiplantae</taxon>
        <taxon>Streptophyta</taxon>
        <taxon>Embryophyta</taxon>
        <taxon>Tracheophyta</taxon>
        <taxon>Spermatophyta</taxon>
        <taxon>Magnoliopsida</taxon>
        <taxon>Liliopsida</taxon>
        <taxon>Poales</taxon>
        <taxon>Poaceae</taxon>
        <taxon>BOP clade</taxon>
        <taxon>Oryzoideae</taxon>
        <taxon>Oryzeae</taxon>
        <taxon>Zizaniinae</taxon>
        <taxon>Zizania</taxon>
    </lineage>
</organism>
<sequence length="70" mass="7975">MGAQHEAAAWATLLMFGWRLACSSSLAPTARRVLAVQRQHSVWRRFGRRNRVEVWLVLLFGGKACEKHKA</sequence>
<reference evidence="2" key="2">
    <citation type="submission" date="2021-02" db="EMBL/GenBank/DDBJ databases">
        <authorList>
            <person name="Kimball J.A."/>
            <person name="Haas M.W."/>
            <person name="Macchietto M."/>
            <person name="Kono T."/>
            <person name="Duquette J."/>
            <person name="Shao M."/>
        </authorList>
    </citation>
    <scope>NUCLEOTIDE SEQUENCE</scope>
    <source>
        <tissue evidence="2">Fresh leaf tissue</tissue>
    </source>
</reference>
<accession>A0A8J5QUP9</accession>
<evidence type="ECO:0008006" key="4">
    <source>
        <dbReference type="Google" id="ProtNLM"/>
    </source>
</evidence>
<dbReference type="AlphaFoldDB" id="A0A8J5QUP9"/>
<dbReference type="Proteomes" id="UP000729402">
    <property type="component" value="Unassembled WGS sequence"/>
</dbReference>
<gene>
    <name evidence="2" type="ORF">GUJ93_ZPchr0114g29020</name>
</gene>
<keyword evidence="1" id="KW-0732">Signal</keyword>
<protein>
    <recommendedName>
        <fullName evidence="4">Secreted protein</fullName>
    </recommendedName>
</protein>
<reference evidence="2" key="1">
    <citation type="journal article" date="2021" name="bioRxiv">
        <title>Whole Genome Assembly and Annotation of Northern Wild Rice, Zizania palustris L., Supports a Whole Genome Duplication in the Zizania Genus.</title>
        <authorList>
            <person name="Haas M."/>
            <person name="Kono T."/>
            <person name="Macchietto M."/>
            <person name="Millas R."/>
            <person name="McGilp L."/>
            <person name="Shao M."/>
            <person name="Duquette J."/>
            <person name="Hirsch C.N."/>
            <person name="Kimball J."/>
        </authorList>
    </citation>
    <scope>NUCLEOTIDE SEQUENCE</scope>
    <source>
        <tissue evidence="2">Fresh leaf tissue</tissue>
    </source>
</reference>
<feature type="signal peptide" evidence="1">
    <location>
        <begin position="1"/>
        <end position="23"/>
    </location>
</feature>